<dbReference type="PANTHER" id="PTHR22708">
    <property type="entry name" value="LEUCINE-RICH REPEAT-CONTAINING PROTEIN 56"/>
    <property type="match status" value="1"/>
</dbReference>
<feature type="region of interest" description="Disordered" evidence="1">
    <location>
        <begin position="127"/>
        <end position="159"/>
    </location>
</feature>
<evidence type="ECO:0000256" key="1">
    <source>
        <dbReference type="SAM" id="MobiDB-lite"/>
    </source>
</evidence>
<dbReference type="InterPro" id="IPR040091">
    <property type="entry name" value="LRRC56"/>
</dbReference>
<feature type="compositionally biased region" description="Basic and acidic residues" evidence="1">
    <location>
        <begin position="132"/>
        <end position="141"/>
    </location>
</feature>
<accession>A0A8C8DRR6</accession>
<reference evidence="2" key="2">
    <citation type="submission" date="2025-09" db="UniProtKB">
        <authorList>
            <consortium name="Ensembl"/>
        </authorList>
    </citation>
    <scope>IDENTIFICATION</scope>
</reference>
<protein>
    <submittedName>
        <fullName evidence="2">Uncharacterized protein</fullName>
    </submittedName>
</protein>
<sequence length="173" mass="18900">MGKTLNPTLPLVGGWRQCSAAEPPSVCECVCEWVNGTVTVKRFGVMTCCEVFSFPVFSQELHAAFNRLSDLFNVSFLQKLQLLDLEGNDVDDLVHVQCLQACLMPLLSLNITLSPIRRLQAVQKKGSPLNLRHKEGGDKDSPVQNADGAHSSVQCSPSGQVWNSPSAGWLLFS</sequence>
<dbReference type="PANTHER" id="PTHR22708:SF0">
    <property type="entry name" value="LEUCINE-RICH REPEAT-CONTAINING PROTEIN 56"/>
    <property type="match status" value="1"/>
</dbReference>
<dbReference type="Gene3D" id="3.80.10.10">
    <property type="entry name" value="Ribonuclease Inhibitor"/>
    <property type="match status" value="1"/>
</dbReference>
<reference evidence="2" key="1">
    <citation type="submission" date="2025-08" db="UniProtKB">
        <authorList>
            <consortium name="Ensembl"/>
        </authorList>
    </citation>
    <scope>IDENTIFICATION</scope>
</reference>
<dbReference type="InterPro" id="IPR032675">
    <property type="entry name" value="LRR_dom_sf"/>
</dbReference>
<proteinExistence type="predicted"/>
<keyword evidence="3" id="KW-1185">Reference proteome</keyword>
<organism evidence="2 3">
    <name type="scientific">Oryzias sinensis</name>
    <name type="common">Chinese medaka</name>
    <dbReference type="NCBI Taxonomy" id="183150"/>
    <lineage>
        <taxon>Eukaryota</taxon>
        <taxon>Metazoa</taxon>
        <taxon>Chordata</taxon>
        <taxon>Craniata</taxon>
        <taxon>Vertebrata</taxon>
        <taxon>Euteleostomi</taxon>
        <taxon>Actinopterygii</taxon>
        <taxon>Neopterygii</taxon>
        <taxon>Teleostei</taxon>
        <taxon>Neoteleostei</taxon>
        <taxon>Acanthomorphata</taxon>
        <taxon>Ovalentaria</taxon>
        <taxon>Atherinomorphae</taxon>
        <taxon>Beloniformes</taxon>
        <taxon>Adrianichthyidae</taxon>
        <taxon>Oryziinae</taxon>
        <taxon>Oryzias</taxon>
    </lineage>
</organism>
<evidence type="ECO:0000313" key="3">
    <source>
        <dbReference type="Proteomes" id="UP000694383"/>
    </source>
</evidence>
<name>A0A8C8DRR6_9TELE</name>
<dbReference type="Proteomes" id="UP000694383">
    <property type="component" value="Unplaced"/>
</dbReference>
<dbReference type="Ensembl" id="ENSOSIT00000026911.1">
    <property type="protein sequence ID" value="ENSOSIP00000025519.1"/>
    <property type="gene ID" value="ENSOSIG00000013369.1"/>
</dbReference>
<dbReference type="AlphaFoldDB" id="A0A8C8DRR6"/>
<dbReference type="SUPFAM" id="SSF52058">
    <property type="entry name" value="L domain-like"/>
    <property type="match status" value="1"/>
</dbReference>
<evidence type="ECO:0000313" key="2">
    <source>
        <dbReference type="Ensembl" id="ENSOSIP00000025519.1"/>
    </source>
</evidence>